<name>A0ABN7WCD8_GIGMA</name>
<dbReference type="EMBL" id="CAJVQB010038660">
    <property type="protein sequence ID" value="CAG8826489.1"/>
    <property type="molecule type" value="Genomic_DNA"/>
</dbReference>
<dbReference type="SUPFAM" id="SSF81901">
    <property type="entry name" value="HCP-like"/>
    <property type="match status" value="1"/>
</dbReference>
<protein>
    <submittedName>
        <fullName evidence="1">20009_t:CDS:1</fullName>
    </submittedName>
</protein>
<sequence length="108" mass="12894">MSNKINKNKYNELFKKTDREKEHAELFKLAIINFNNKEYKSSYNSFNSIAYYYYESSYKILAKYLLALLYKDGLGITRNLNEAKSLYIEVSENESIHKKDAEKILKNW</sequence>
<reference evidence="1 2" key="1">
    <citation type="submission" date="2021-06" db="EMBL/GenBank/DDBJ databases">
        <authorList>
            <person name="Kallberg Y."/>
            <person name="Tangrot J."/>
            <person name="Rosling A."/>
        </authorList>
    </citation>
    <scope>NUCLEOTIDE SEQUENCE [LARGE SCALE GENOMIC DNA]</scope>
    <source>
        <strain evidence="1 2">120-4 pot B 10/14</strain>
    </source>
</reference>
<comment type="caution">
    <text evidence="1">The sequence shown here is derived from an EMBL/GenBank/DDBJ whole genome shotgun (WGS) entry which is preliminary data.</text>
</comment>
<dbReference type="InterPro" id="IPR006597">
    <property type="entry name" value="Sel1-like"/>
</dbReference>
<dbReference type="Proteomes" id="UP000789901">
    <property type="component" value="Unassembled WGS sequence"/>
</dbReference>
<dbReference type="SMART" id="SM00671">
    <property type="entry name" value="SEL1"/>
    <property type="match status" value="1"/>
</dbReference>
<evidence type="ECO:0000313" key="2">
    <source>
        <dbReference type="Proteomes" id="UP000789901"/>
    </source>
</evidence>
<proteinExistence type="predicted"/>
<evidence type="ECO:0000313" key="1">
    <source>
        <dbReference type="EMBL" id="CAG8826489.1"/>
    </source>
</evidence>
<accession>A0ABN7WCD8</accession>
<keyword evidence="2" id="KW-1185">Reference proteome</keyword>
<gene>
    <name evidence="1" type="ORF">GMARGA_LOCUS29143</name>
</gene>
<feature type="non-terminal residue" evidence="1">
    <location>
        <position position="108"/>
    </location>
</feature>
<organism evidence="1 2">
    <name type="scientific">Gigaspora margarita</name>
    <dbReference type="NCBI Taxonomy" id="4874"/>
    <lineage>
        <taxon>Eukaryota</taxon>
        <taxon>Fungi</taxon>
        <taxon>Fungi incertae sedis</taxon>
        <taxon>Mucoromycota</taxon>
        <taxon>Glomeromycotina</taxon>
        <taxon>Glomeromycetes</taxon>
        <taxon>Diversisporales</taxon>
        <taxon>Gigasporaceae</taxon>
        <taxon>Gigaspora</taxon>
    </lineage>
</organism>